<dbReference type="GO" id="GO:0046872">
    <property type="term" value="F:metal ion binding"/>
    <property type="evidence" value="ECO:0007669"/>
    <property type="project" value="UniProtKB-KW"/>
</dbReference>
<dbReference type="HOGENOM" id="CLU_1876757_0_0_1"/>
<dbReference type="InterPro" id="IPR001117">
    <property type="entry name" value="Cu-oxidase_2nd"/>
</dbReference>
<name>A0A0C9TLW3_SPHS4</name>
<keyword evidence="9" id="KW-0186">Copper</keyword>
<evidence type="ECO:0000259" key="10">
    <source>
        <dbReference type="Pfam" id="PF00394"/>
    </source>
</evidence>
<dbReference type="FunFam" id="2.60.40.420:FF:000045">
    <property type="entry name" value="Laccase 2"/>
    <property type="match status" value="1"/>
</dbReference>
<comment type="catalytic activity">
    <reaction evidence="1">
        <text>4 hydroquinone + O2 = 4 benzosemiquinone + 2 H2O</text>
        <dbReference type="Rhea" id="RHEA:11276"/>
        <dbReference type="ChEBI" id="CHEBI:15377"/>
        <dbReference type="ChEBI" id="CHEBI:15379"/>
        <dbReference type="ChEBI" id="CHEBI:17594"/>
        <dbReference type="ChEBI" id="CHEBI:17977"/>
        <dbReference type="EC" id="1.10.3.2"/>
    </reaction>
</comment>
<keyword evidence="12" id="KW-1185">Reference proteome</keyword>
<dbReference type="GO" id="GO:0005576">
    <property type="term" value="C:extracellular region"/>
    <property type="evidence" value="ECO:0007669"/>
    <property type="project" value="UniProtKB-SubCell"/>
</dbReference>
<evidence type="ECO:0000256" key="3">
    <source>
        <dbReference type="ARBA" id="ARBA00004613"/>
    </source>
</evidence>
<comment type="subcellular location">
    <subcellularLocation>
        <location evidence="3">Secreted</location>
    </subcellularLocation>
</comment>
<dbReference type="Proteomes" id="UP000054279">
    <property type="component" value="Unassembled WGS sequence"/>
</dbReference>
<evidence type="ECO:0000256" key="5">
    <source>
        <dbReference type="ARBA" id="ARBA00012297"/>
    </source>
</evidence>
<evidence type="ECO:0000256" key="1">
    <source>
        <dbReference type="ARBA" id="ARBA00000349"/>
    </source>
</evidence>
<dbReference type="Gene3D" id="2.60.40.420">
    <property type="entry name" value="Cupredoxins - blue copper proteins"/>
    <property type="match status" value="1"/>
</dbReference>
<dbReference type="InterPro" id="IPR045087">
    <property type="entry name" value="Cu-oxidase_fam"/>
</dbReference>
<dbReference type="OrthoDB" id="2121828at2759"/>
<comment type="similarity">
    <text evidence="4">Belongs to the multicopper oxidase family.</text>
</comment>
<dbReference type="PANTHER" id="PTHR11709">
    <property type="entry name" value="MULTI-COPPER OXIDASE"/>
    <property type="match status" value="1"/>
</dbReference>
<proteinExistence type="inferred from homology"/>
<reference evidence="11 12" key="1">
    <citation type="submission" date="2014-06" db="EMBL/GenBank/DDBJ databases">
        <title>Evolutionary Origins and Diversification of the Mycorrhizal Mutualists.</title>
        <authorList>
            <consortium name="DOE Joint Genome Institute"/>
            <consortium name="Mycorrhizal Genomics Consortium"/>
            <person name="Kohler A."/>
            <person name="Kuo A."/>
            <person name="Nagy L.G."/>
            <person name="Floudas D."/>
            <person name="Copeland A."/>
            <person name="Barry K.W."/>
            <person name="Cichocki N."/>
            <person name="Veneault-Fourrey C."/>
            <person name="LaButti K."/>
            <person name="Lindquist E.A."/>
            <person name="Lipzen A."/>
            <person name="Lundell T."/>
            <person name="Morin E."/>
            <person name="Murat C."/>
            <person name="Riley R."/>
            <person name="Ohm R."/>
            <person name="Sun H."/>
            <person name="Tunlid A."/>
            <person name="Henrissat B."/>
            <person name="Grigoriev I.V."/>
            <person name="Hibbett D.S."/>
            <person name="Martin F."/>
        </authorList>
    </citation>
    <scope>NUCLEOTIDE SEQUENCE [LARGE SCALE GENOMIC DNA]</scope>
    <source>
        <strain evidence="11 12">SS14</strain>
    </source>
</reference>
<evidence type="ECO:0000256" key="8">
    <source>
        <dbReference type="ARBA" id="ARBA00023002"/>
    </source>
</evidence>
<evidence type="ECO:0000256" key="2">
    <source>
        <dbReference type="ARBA" id="ARBA00001935"/>
    </source>
</evidence>
<keyword evidence="6" id="KW-0964">Secreted</keyword>
<keyword evidence="7" id="KW-0479">Metal-binding</keyword>
<dbReference type="SUPFAM" id="SSF49503">
    <property type="entry name" value="Cupredoxins"/>
    <property type="match status" value="1"/>
</dbReference>
<evidence type="ECO:0000256" key="9">
    <source>
        <dbReference type="ARBA" id="ARBA00023008"/>
    </source>
</evidence>
<comment type="cofactor">
    <cofactor evidence="2">
        <name>Cu cation</name>
        <dbReference type="ChEBI" id="CHEBI:23378"/>
    </cofactor>
</comment>
<dbReference type="EC" id="1.10.3.2" evidence="5"/>
<organism evidence="11 12">
    <name type="scientific">Sphaerobolus stellatus (strain SS14)</name>
    <dbReference type="NCBI Taxonomy" id="990650"/>
    <lineage>
        <taxon>Eukaryota</taxon>
        <taxon>Fungi</taxon>
        <taxon>Dikarya</taxon>
        <taxon>Basidiomycota</taxon>
        <taxon>Agaricomycotina</taxon>
        <taxon>Agaricomycetes</taxon>
        <taxon>Phallomycetidae</taxon>
        <taxon>Geastrales</taxon>
        <taxon>Sphaerobolaceae</taxon>
        <taxon>Sphaerobolus</taxon>
    </lineage>
</organism>
<gene>
    <name evidence="11" type="ORF">M422DRAFT_276677</name>
</gene>
<protein>
    <recommendedName>
        <fullName evidence="5">laccase</fullName>
        <ecNumber evidence="5">1.10.3.2</ecNumber>
    </recommendedName>
</protein>
<feature type="domain" description="Plastocyanin-like" evidence="10">
    <location>
        <begin position="1"/>
        <end position="101"/>
    </location>
</feature>
<evidence type="ECO:0000256" key="6">
    <source>
        <dbReference type="ARBA" id="ARBA00022525"/>
    </source>
</evidence>
<evidence type="ECO:0000313" key="12">
    <source>
        <dbReference type="Proteomes" id="UP000054279"/>
    </source>
</evidence>
<dbReference type="PANTHER" id="PTHR11709:SF394">
    <property type="entry name" value="FI03373P-RELATED"/>
    <property type="match status" value="1"/>
</dbReference>
<dbReference type="Pfam" id="PF00394">
    <property type="entry name" value="Cu-oxidase"/>
    <property type="match status" value="1"/>
</dbReference>
<dbReference type="GO" id="GO:0052716">
    <property type="term" value="F:hydroquinone:oxygen oxidoreductase activity"/>
    <property type="evidence" value="ECO:0007669"/>
    <property type="project" value="UniProtKB-EC"/>
</dbReference>
<keyword evidence="8" id="KW-0560">Oxidoreductase</keyword>
<dbReference type="AlphaFoldDB" id="A0A0C9TLW3"/>
<evidence type="ECO:0000313" key="11">
    <source>
        <dbReference type="EMBL" id="KIJ22839.1"/>
    </source>
</evidence>
<dbReference type="EMBL" id="KN837915">
    <property type="protein sequence ID" value="KIJ22839.1"/>
    <property type="molecule type" value="Genomic_DNA"/>
</dbReference>
<evidence type="ECO:0000256" key="4">
    <source>
        <dbReference type="ARBA" id="ARBA00010609"/>
    </source>
</evidence>
<accession>A0A0C9TLW3</accession>
<sequence length="136" mass="14710">MQHGLHYRFRIVSVSAEGFFDFAIDNHTLTIIKSDGISTNPYTVDSIAVLPGQRYSAVVTANQPVDNYWIRATQTIRGATTNAGNANFNGTDTYAVLHYFGASNGEPTTPQPETLPAGGVAFAEYQLSSLITPEPL</sequence>
<dbReference type="InterPro" id="IPR008972">
    <property type="entry name" value="Cupredoxin"/>
</dbReference>
<evidence type="ECO:0000256" key="7">
    <source>
        <dbReference type="ARBA" id="ARBA00022723"/>
    </source>
</evidence>